<protein>
    <submittedName>
        <fullName evidence="1">Uncharacterized protein</fullName>
    </submittedName>
</protein>
<organism evidence="1">
    <name type="scientific">viral metagenome</name>
    <dbReference type="NCBI Taxonomy" id="1070528"/>
    <lineage>
        <taxon>unclassified sequences</taxon>
        <taxon>metagenomes</taxon>
        <taxon>organismal metagenomes</taxon>
    </lineage>
</organism>
<reference evidence="1" key="1">
    <citation type="journal article" date="2020" name="Nature">
        <title>Giant virus diversity and host interactions through global metagenomics.</title>
        <authorList>
            <person name="Schulz F."/>
            <person name="Roux S."/>
            <person name="Paez-Espino D."/>
            <person name="Jungbluth S."/>
            <person name="Walsh D.A."/>
            <person name="Denef V.J."/>
            <person name="McMahon K.D."/>
            <person name="Konstantinidis K.T."/>
            <person name="Eloe-Fadrosh E.A."/>
            <person name="Kyrpides N.C."/>
            <person name="Woyke T."/>
        </authorList>
    </citation>
    <scope>NUCLEOTIDE SEQUENCE</scope>
    <source>
        <strain evidence="1">GVMAG-S-1064190-84</strain>
    </source>
</reference>
<sequence>MPYKHYKEMLQYAEDAAITDEPWKLWEYWDGRWNDCPTHPCWFDNLGYRRKQKFININGYKVPEPVRTPLKYDEEYYYINLYSDIGTHCAMWRDDSFDKSVLKKGLVHLTEENAKIHYDALLSFTRFKD</sequence>
<accession>A0A6C0JV72</accession>
<proteinExistence type="predicted"/>
<dbReference type="AlphaFoldDB" id="A0A6C0JV72"/>
<name>A0A6C0JV72_9ZZZZ</name>
<dbReference type="EMBL" id="MN740699">
    <property type="protein sequence ID" value="QHU08821.1"/>
    <property type="molecule type" value="Genomic_DNA"/>
</dbReference>
<evidence type="ECO:0000313" key="1">
    <source>
        <dbReference type="EMBL" id="QHU08821.1"/>
    </source>
</evidence>